<keyword evidence="12" id="KW-1185">Reference proteome</keyword>
<dbReference type="PANTHER" id="PTHR15822:SF4">
    <property type="entry name" value="TYROSYL-DNA PHOSPHODIESTERASE 2"/>
    <property type="match status" value="1"/>
</dbReference>
<name>A0A6A5BXR5_NAEFO</name>
<reference evidence="11 12" key="1">
    <citation type="journal article" date="2019" name="Sci. Rep.">
        <title>Nanopore sequencing improves the draft genome of the human pathogenic amoeba Naegleria fowleri.</title>
        <authorList>
            <person name="Liechti N."/>
            <person name="Schurch N."/>
            <person name="Bruggmann R."/>
            <person name="Wittwer M."/>
        </authorList>
    </citation>
    <scope>NUCLEOTIDE SEQUENCE [LARGE SCALE GENOMIC DNA]</scope>
    <source>
        <strain evidence="11 12">ATCC 30894</strain>
    </source>
</reference>
<dbReference type="RefSeq" id="XP_044562442.1">
    <property type="nucleotide sequence ID" value="XM_044706313.1"/>
</dbReference>
<dbReference type="Gene3D" id="3.60.10.10">
    <property type="entry name" value="Endonuclease/exonuclease/phosphatase"/>
    <property type="match status" value="1"/>
</dbReference>
<keyword evidence="7" id="KW-0378">Hydrolase</keyword>
<evidence type="ECO:0000256" key="4">
    <source>
        <dbReference type="ARBA" id="ARBA00022722"/>
    </source>
</evidence>
<organism evidence="11 12">
    <name type="scientific">Naegleria fowleri</name>
    <name type="common">Brain eating amoeba</name>
    <dbReference type="NCBI Taxonomy" id="5763"/>
    <lineage>
        <taxon>Eukaryota</taxon>
        <taxon>Discoba</taxon>
        <taxon>Heterolobosea</taxon>
        <taxon>Tetramitia</taxon>
        <taxon>Eutetramitia</taxon>
        <taxon>Vahlkampfiidae</taxon>
        <taxon>Naegleria</taxon>
    </lineage>
</organism>
<dbReference type="VEuPathDB" id="AmoebaDB:NF0031490"/>
<proteinExistence type="predicted"/>
<dbReference type="AlphaFoldDB" id="A0A6A5BXR5"/>
<evidence type="ECO:0000256" key="7">
    <source>
        <dbReference type="ARBA" id="ARBA00022801"/>
    </source>
</evidence>
<keyword evidence="4" id="KW-0540">Nuclease</keyword>
<sequence>MALATTPSSNQPFGDLDLRFMPAYSWCSESKQWGDVSADTDSSAQHVYWNESQELKCATFNVLFDIYQNNIVQSDIRYAVQIRMLEKLQLDVLSLNEMTPPYLLKLMNEKWVQDNYYISETETGEKKETGHSTILPYGNLLMLSKHKFNNVKFLKHKFSNPSTFSRRAVLSIATLKTTSGHEITICFGSVHLKAKKECFDIRKKQCQELYTVSKYLTEKNFCRELIYLGDWNLNMPFETHFISHNKEFTDLWLKHYDIEKDGEKGFTMDATLNPMIEKMNPGDTAKQLRLDRVIQWNANESMLQCNSIKLFATNSVKKLLRNKLLFTEEESKNYLILAKDYLYCSDHFGIYFTLKWSERTSGN</sequence>
<evidence type="ECO:0000256" key="5">
    <source>
        <dbReference type="ARBA" id="ARBA00022723"/>
    </source>
</evidence>
<dbReference type="GeneID" id="68110269"/>
<gene>
    <name evidence="11" type="ORF">FDP41_003051</name>
</gene>
<dbReference type="InterPro" id="IPR036691">
    <property type="entry name" value="Endo/exonu/phosph_ase_sf"/>
</dbReference>
<dbReference type="OMA" id="ICFGSVH"/>
<dbReference type="GO" id="GO:0005737">
    <property type="term" value="C:cytoplasm"/>
    <property type="evidence" value="ECO:0007669"/>
    <property type="project" value="TreeGrafter"/>
</dbReference>
<protein>
    <recommendedName>
        <fullName evidence="13">Endonuclease/exonuclease/phosphatase domain-containing protein</fullName>
    </recommendedName>
</protein>
<comment type="cofactor">
    <cofactor evidence="2">
        <name>Mg(2+)</name>
        <dbReference type="ChEBI" id="CHEBI:18420"/>
    </cofactor>
</comment>
<evidence type="ECO:0000313" key="12">
    <source>
        <dbReference type="Proteomes" id="UP000444721"/>
    </source>
</evidence>
<evidence type="ECO:0000256" key="2">
    <source>
        <dbReference type="ARBA" id="ARBA00001946"/>
    </source>
</evidence>
<comment type="cofactor">
    <cofactor evidence="1">
        <name>Mn(2+)</name>
        <dbReference type="ChEBI" id="CHEBI:29035"/>
    </cofactor>
</comment>
<keyword evidence="8" id="KW-0460">Magnesium</keyword>
<evidence type="ECO:0000256" key="1">
    <source>
        <dbReference type="ARBA" id="ARBA00001936"/>
    </source>
</evidence>
<dbReference type="VEuPathDB" id="AmoebaDB:NfTy_058600"/>
<keyword evidence="6" id="KW-0227">DNA damage</keyword>
<dbReference type="Proteomes" id="UP000444721">
    <property type="component" value="Unassembled WGS sequence"/>
</dbReference>
<dbReference type="VEuPathDB" id="AmoebaDB:FDP41_003051"/>
<dbReference type="OrthoDB" id="9975959at2759"/>
<keyword evidence="5" id="KW-0479">Metal-binding</keyword>
<dbReference type="InterPro" id="IPR051547">
    <property type="entry name" value="TDP2-like"/>
</dbReference>
<evidence type="ECO:0000256" key="3">
    <source>
        <dbReference type="ARBA" id="ARBA00004123"/>
    </source>
</evidence>
<dbReference type="CDD" id="cd09080">
    <property type="entry name" value="TDP2"/>
    <property type="match status" value="1"/>
</dbReference>
<evidence type="ECO:0000313" key="11">
    <source>
        <dbReference type="EMBL" id="KAF0977729.1"/>
    </source>
</evidence>
<comment type="subcellular location">
    <subcellularLocation>
        <location evidence="3">Nucleus</location>
    </subcellularLocation>
</comment>
<dbReference type="GO" id="GO:0004518">
    <property type="term" value="F:nuclease activity"/>
    <property type="evidence" value="ECO:0007669"/>
    <property type="project" value="UniProtKB-KW"/>
</dbReference>
<dbReference type="SUPFAM" id="SSF56219">
    <property type="entry name" value="DNase I-like"/>
    <property type="match status" value="1"/>
</dbReference>
<dbReference type="EMBL" id="VFQX01000033">
    <property type="protein sequence ID" value="KAF0977729.1"/>
    <property type="molecule type" value="Genomic_DNA"/>
</dbReference>
<dbReference type="GO" id="GO:0046872">
    <property type="term" value="F:metal ion binding"/>
    <property type="evidence" value="ECO:0007669"/>
    <property type="project" value="UniProtKB-KW"/>
</dbReference>
<dbReference type="PANTHER" id="PTHR15822">
    <property type="entry name" value="TRAF AND TNF RECEPTOR-ASSOCIATED PROTEIN"/>
    <property type="match status" value="1"/>
</dbReference>
<dbReference type="GO" id="GO:0070260">
    <property type="term" value="F:5'-tyrosyl-DNA phosphodiesterase activity"/>
    <property type="evidence" value="ECO:0007669"/>
    <property type="project" value="TreeGrafter"/>
</dbReference>
<comment type="caution">
    <text evidence="11">The sequence shown here is derived from an EMBL/GenBank/DDBJ whole genome shotgun (WGS) entry which is preliminary data.</text>
</comment>
<evidence type="ECO:0008006" key="13">
    <source>
        <dbReference type="Google" id="ProtNLM"/>
    </source>
</evidence>
<keyword evidence="10" id="KW-0539">Nucleus</keyword>
<evidence type="ECO:0000256" key="9">
    <source>
        <dbReference type="ARBA" id="ARBA00023204"/>
    </source>
</evidence>
<evidence type="ECO:0000256" key="8">
    <source>
        <dbReference type="ARBA" id="ARBA00022842"/>
    </source>
</evidence>
<evidence type="ECO:0000256" key="6">
    <source>
        <dbReference type="ARBA" id="ARBA00022763"/>
    </source>
</evidence>
<keyword evidence="9" id="KW-0234">DNA repair</keyword>
<evidence type="ECO:0000256" key="10">
    <source>
        <dbReference type="ARBA" id="ARBA00023242"/>
    </source>
</evidence>
<accession>A0A6A5BXR5</accession>
<dbReference type="GO" id="GO:0006302">
    <property type="term" value="P:double-strand break repair"/>
    <property type="evidence" value="ECO:0007669"/>
    <property type="project" value="TreeGrafter"/>
</dbReference>
<dbReference type="GO" id="GO:0003697">
    <property type="term" value="F:single-stranded DNA binding"/>
    <property type="evidence" value="ECO:0007669"/>
    <property type="project" value="TreeGrafter"/>
</dbReference>
<dbReference type="GO" id="GO:0005634">
    <property type="term" value="C:nucleus"/>
    <property type="evidence" value="ECO:0007669"/>
    <property type="project" value="UniProtKB-SubCell"/>
</dbReference>